<protein>
    <submittedName>
        <fullName evidence="2">Uncharacterized protein</fullName>
    </submittedName>
</protein>
<proteinExistence type="predicted"/>
<dbReference type="EMBL" id="CP072759">
    <property type="protein sequence ID" value="QUC23956.1"/>
    <property type="molecule type" value="Genomic_DNA"/>
</dbReference>
<evidence type="ECO:0000313" key="3">
    <source>
        <dbReference type="Proteomes" id="UP000027002"/>
    </source>
</evidence>
<feature type="compositionally biased region" description="Low complexity" evidence="1">
    <location>
        <begin position="155"/>
        <end position="177"/>
    </location>
</feature>
<feature type="region of interest" description="Disordered" evidence="1">
    <location>
        <begin position="57"/>
        <end position="200"/>
    </location>
</feature>
<feature type="compositionally biased region" description="Pro residues" evidence="1">
    <location>
        <begin position="141"/>
        <end position="154"/>
    </location>
</feature>
<evidence type="ECO:0000256" key="1">
    <source>
        <dbReference type="SAM" id="MobiDB-lite"/>
    </source>
</evidence>
<organism evidence="2 3">
    <name type="scientific">Ustilaginoidea virens</name>
    <name type="common">Rice false smut fungus</name>
    <name type="synonym">Villosiclava virens</name>
    <dbReference type="NCBI Taxonomy" id="1159556"/>
    <lineage>
        <taxon>Eukaryota</taxon>
        <taxon>Fungi</taxon>
        <taxon>Dikarya</taxon>
        <taxon>Ascomycota</taxon>
        <taxon>Pezizomycotina</taxon>
        <taxon>Sordariomycetes</taxon>
        <taxon>Hypocreomycetidae</taxon>
        <taxon>Hypocreales</taxon>
        <taxon>Clavicipitaceae</taxon>
        <taxon>Ustilaginoidea</taxon>
    </lineage>
</organism>
<accession>A0A8E5MLA5</accession>
<dbReference type="GeneID" id="66068974"/>
<feature type="compositionally biased region" description="Basic and acidic residues" evidence="1">
    <location>
        <begin position="1"/>
        <end position="17"/>
    </location>
</feature>
<feature type="compositionally biased region" description="Low complexity" evidence="1">
    <location>
        <begin position="81"/>
        <end position="122"/>
    </location>
</feature>
<dbReference type="Proteomes" id="UP000027002">
    <property type="component" value="Chromosome 7"/>
</dbReference>
<feature type="compositionally biased region" description="Gly residues" evidence="1">
    <location>
        <begin position="64"/>
        <end position="80"/>
    </location>
</feature>
<sequence length="200" mass="20769">MGIEEMKDGQCDRRQPPKGDYGFMAWRKGWGQSEMRWPCWDQIKSGLGLVLVWSWSGGSHEAGAGAGTGTGAGAGAGAGAGHTARANTAARATSTTAPSSSTTQQQHHPAAAPSSSSPIQQHHSNHPASPTQHRPPSTAHPAPPPSPPPPPPRHSLPSRLPTLRLQPASASQQQDPAGGDFGCVNCDSKEAARPRCPCCD</sequence>
<keyword evidence="3" id="KW-1185">Reference proteome</keyword>
<reference evidence="2" key="1">
    <citation type="submission" date="2020-03" db="EMBL/GenBank/DDBJ databases">
        <title>A mixture of massive structural variations and highly conserved coding sequences in Ustilaginoidea virens genome.</title>
        <authorList>
            <person name="Zhang K."/>
            <person name="Zhao Z."/>
            <person name="Zhang Z."/>
            <person name="Li Y."/>
            <person name="Hsiang T."/>
            <person name="Sun W."/>
        </authorList>
    </citation>
    <scope>NUCLEOTIDE SEQUENCE</scope>
    <source>
        <strain evidence="2">UV-8b</strain>
    </source>
</reference>
<dbReference type="AlphaFoldDB" id="A0A8E5MLA5"/>
<feature type="region of interest" description="Disordered" evidence="1">
    <location>
        <begin position="1"/>
        <end position="20"/>
    </location>
</feature>
<evidence type="ECO:0000313" key="2">
    <source>
        <dbReference type="EMBL" id="QUC23956.1"/>
    </source>
</evidence>
<gene>
    <name evidence="2" type="ORF">UV8b_08197</name>
</gene>
<dbReference type="KEGG" id="uvi:66068974"/>
<name>A0A8E5MLA5_USTVR</name>
<dbReference type="RefSeq" id="XP_043001629.1">
    <property type="nucleotide sequence ID" value="XM_043145694.1"/>
</dbReference>